<organism evidence="1 2">
    <name type="scientific">Panagrolaimus sp. PS1159</name>
    <dbReference type="NCBI Taxonomy" id="55785"/>
    <lineage>
        <taxon>Eukaryota</taxon>
        <taxon>Metazoa</taxon>
        <taxon>Ecdysozoa</taxon>
        <taxon>Nematoda</taxon>
        <taxon>Chromadorea</taxon>
        <taxon>Rhabditida</taxon>
        <taxon>Tylenchina</taxon>
        <taxon>Panagrolaimomorpha</taxon>
        <taxon>Panagrolaimoidea</taxon>
        <taxon>Panagrolaimidae</taxon>
        <taxon>Panagrolaimus</taxon>
    </lineage>
</organism>
<reference evidence="2" key="1">
    <citation type="submission" date="2022-11" db="UniProtKB">
        <authorList>
            <consortium name="WormBaseParasite"/>
        </authorList>
    </citation>
    <scope>IDENTIFICATION</scope>
</reference>
<proteinExistence type="predicted"/>
<evidence type="ECO:0000313" key="2">
    <source>
        <dbReference type="WBParaSite" id="PS1159_v2.g5263.t1"/>
    </source>
</evidence>
<evidence type="ECO:0000313" key="1">
    <source>
        <dbReference type="Proteomes" id="UP000887580"/>
    </source>
</evidence>
<sequence length="290" mass="32241">MPFKLPSPSQYRQVIRGFATEWKSVYTPEKAREYLSQFKGGKVIMEKDEKLGIAKVLIAHEEKKNAFTGKMMVDLEKVVSELEKWDTGRLAIIEGANENFCSGGDLDFVAKISTPEDGYMMNTFMGGTMRRLRRLPLVTIANAQGICLGGAAELFLACDVRAVQYGAKIGFVQARLGIAPGWAGCSRIVETLGRSKAIEVLATSTIFSAEEAKENGLASFLYKDTEEFEKYVTKYTKNSVNAVRACKQMVENSGQVFTAEEKHKAERDIFIQVWGGPDNIEALNKNLKHN</sequence>
<name>A0AC35GI86_9BILA</name>
<accession>A0AC35GI86</accession>
<dbReference type="WBParaSite" id="PS1159_v2.g5263.t1">
    <property type="protein sequence ID" value="PS1159_v2.g5263.t1"/>
    <property type="gene ID" value="PS1159_v2.g5263"/>
</dbReference>
<protein>
    <submittedName>
        <fullName evidence="2">Uncharacterized protein</fullName>
    </submittedName>
</protein>
<dbReference type="Proteomes" id="UP000887580">
    <property type="component" value="Unplaced"/>
</dbReference>